<dbReference type="RefSeq" id="WP_110758851.1">
    <property type="nucleotide sequence ID" value="NZ_PRLG01000019.1"/>
</dbReference>
<protein>
    <submittedName>
        <fullName evidence="1">Leucine-rich repeat protein</fullName>
    </submittedName>
</protein>
<dbReference type="OrthoDB" id="268235at2"/>
<proteinExistence type="predicted"/>
<reference evidence="1 2" key="1">
    <citation type="submission" date="2018-01" db="EMBL/GenBank/DDBJ databases">
        <title>Genome sequence of the PGP bacterium Paenibacillus illinoisensis E3.</title>
        <authorList>
            <person name="Rolli E."/>
            <person name="Marasco R."/>
            <person name="Bessem C."/>
            <person name="Michoud G."/>
            <person name="Gaiarsa S."/>
            <person name="Borin S."/>
            <person name="Daffonchio D."/>
        </authorList>
    </citation>
    <scope>NUCLEOTIDE SEQUENCE [LARGE SCALE GENOMIC DNA]</scope>
    <source>
        <strain evidence="1 2">E3</strain>
    </source>
</reference>
<dbReference type="EMBL" id="PRLG01000019">
    <property type="protein sequence ID" value="PYY28670.1"/>
    <property type="molecule type" value="Genomic_DNA"/>
</dbReference>
<evidence type="ECO:0000313" key="1">
    <source>
        <dbReference type="EMBL" id="PYY28670.1"/>
    </source>
</evidence>
<name>A0A2W0C7Z8_9BACL</name>
<accession>A0A2W0C7Z8</accession>
<comment type="caution">
    <text evidence="1">The sequence shown here is derived from an EMBL/GenBank/DDBJ whole genome shotgun (WGS) entry which is preliminary data.</text>
</comment>
<dbReference type="AlphaFoldDB" id="A0A2W0C7Z8"/>
<sequence>MRIIPFHTAPTGDAYRSLIDELIDKTARFFLVDRRQGGGDTPVEVARVFERLKPYLIERCTTEEMMMRTRAFYTEGIYYIYECTPASGQILKEEADGFLDWLYPSLPEDLCFLNEDGSDYLFTEAHEDGCGMRITEQEARDLMKRIPGLMFVMERFPS</sequence>
<gene>
    <name evidence="1" type="ORF">PIL02S_02617</name>
</gene>
<evidence type="ECO:0000313" key="2">
    <source>
        <dbReference type="Proteomes" id="UP000247459"/>
    </source>
</evidence>
<organism evidence="1 2">
    <name type="scientific">Paenibacillus illinoisensis</name>
    <dbReference type="NCBI Taxonomy" id="59845"/>
    <lineage>
        <taxon>Bacteria</taxon>
        <taxon>Bacillati</taxon>
        <taxon>Bacillota</taxon>
        <taxon>Bacilli</taxon>
        <taxon>Bacillales</taxon>
        <taxon>Paenibacillaceae</taxon>
        <taxon>Paenibacillus</taxon>
    </lineage>
</organism>
<dbReference type="Proteomes" id="UP000247459">
    <property type="component" value="Unassembled WGS sequence"/>
</dbReference>